<evidence type="ECO:0000256" key="3">
    <source>
        <dbReference type="ARBA" id="ARBA00022670"/>
    </source>
</evidence>
<dbReference type="InterPro" id="IPR051464">
    <property type="entry name" value="Peptidase_M42_aminopept"/>
</dbReference>
<keyword evidence="3" id="KW-0645">Protease</keyword>
<dbReference type="SUPFAM" id="SSF53187">
    <property type="entry name" value="Zn-dependent exopeptidases"/>
    <property type="match status" value="1"/>
</dbReference>
<feature type="binding site" evidence="8">
    <location>
        <position position="309"/>
    </location>
    <ligand>
        <name>Zn(2+)</name>
        <dbReference type="ChEBI" id="CHEBI:29105"/>
        <label>2</label>
    </ligand>
</feature>
<dbReference type="InterPro" id="IPR023367">
    <property type="entry name" value="Peptidase_M42_dom2"/>
</dbReference>
<dbReference type="PANTHER" id="PTHR32481:SF0">
    <property type="entry name" value="AMINOPEPTIDASE YPDE-RELATED"/>
    <property type="match status" value="1"/>
</dbReference>
<dbReference type="RefSeq" id="WP_096181431.1">
    <property type="nucleotide sequence ID" value="NZ_BDUF01000029.1"/>
</dbReference>
<dbReference type="Gene3D" id="2.40.30.40">
    <property type="entry name" value="Peptidase M42, domain 2"/>
    <property type="match status" value="1"/>
</dbReference>
<feature type="binding site" evidence="8">
    <location>
        <position position="170"/>
    </location>
    <ligand>
        <name>Zn(2+)</name>
        <dbReference type="ChEBI" id="CHEBI:29105"/>
        <label>1</label>
    </ligand>
</feature>
<name>A0A292YMW6_9BACL</name>
<proteinExistence type="inferred from homology"/>
<dbReference type="GO" id="GO:0004177">
    <property type="term" value="F:aminopeptidase activity"/>
    <property type="evidence" value="ECO:0007669"/>
    <property type="project" value="UniProtKB-UniRule"/>
</dbReference>
<evidence type="ECO:0000313" key="9">
    <source>
        <dbReference type="EMBL" id="GAX89734.1"/>
    </source>
</evidence>
<evidence type="ECO:0000256" key="5">
    <source>
        <dbReference type="ARBA" id="ARBA00022801"/>
    </source>
</evidence>
<dbReference type="Proteomes" id="UP000217785">
    <property type="component" value="Unassembled WGS sequence"/>
</dbReference>
<dbReference type="GO" id="GO:0006508">
    <property type="term" value="P:proteolysis"/>
    <property type="evidence" value="ECO:0007669"/>
    <property type="project" value="UniProtKB-KW"/>
</dbReference>
<gene>
    <name evidence="9" type="ORF">EFBL_1359</name>
</gene>
<dbReference type="SUPFAM" id="SSF101821">
    <property type="entry name" value="Aminopeptidase/glucanase lid domain"/>
    <property type="match status" value="1"/>
</dbReference>
<dbReference type="EMBL" id="BDUF01000029">
    <property type="protein sequence ID" value="GAX89734.1"/>
    <property type="molecule type" value="Genomic_DNA"/>
</dbReference>
<protein>
    <submittedName>
        <fullName evidence="9">Peptidase M42</fullName>
    </submittedName>
</protein>
<dbReference type="InterPro" id="IPR008007">
    <property type="entry name" value="Peptidase_M42"/>
</dbReference>
<evidence type="ECO:0000256" key="1">
    <source>
        <dbReference type="ARBA" id="ARBA00006272"/>
    </source>
</evidence>
<feature type="active site" description="Proton acceptor" evidence="7">
    <location>
        <position position="198"/>
    </location>
</feature>
<evidence type="ECO:0000256" key="2">
    <source>
        <dbReference type="ARBA" id="ARBA00022438"/>
    </source>
</evidence>
<comment type="similarity">
    <text evidence="1 6">Belongs to the peptidase M42 family.</text>
</comment>
<evidence type="ECO:0000313" key="10">
    <source>
        <dbReference type="Proteomes" id="UP000217785"/>
    </source>
</evidence>
<organism evidence="9 10">
    <name type="scientific">Effusibacillus lacus</name>
    <dbReference type="NCBI Taxonomy" id="1348429"/>
    <lineage>
        <taxon>Bacteria</taxon>
        <taxon>Bacillati</taxon>
        <taxon>Bacillota</taxon>
        <taxon>Bacilli</taxon>
        <taxon>Bacillales</taxon>
        <taxon>Alicyclobacillaceae</taxon>
        <taxon>Effusibacillus</taxon>
    </lineage>
</organism>
<feature type="binding site" evidence="8">
    <location>
        <position position="170"/>
    </location>
    <ligand>
        <name>Zn(2+)</name>
        <dbReference type="ChEBI" id="CHEBI:29105"/>
        <label>2</label>
    </ligand>
</feature>
<evidence type="ECO:0000256" key="4">
    <source>
        <dbReference type="ARBA" id="ARBA00022723"/>
    </source>
</evidence>
<reference evidence="10" key="1">
    <citation type="submission" date="2017-07" db="EMBL/GenBank/DDBJ databases">
        <title>Draft genome sequence of Effusibacillus lacus strain skLN1.</title>
        <authorList>
            <person name="Watanabe M."/>
            <person name="Kojima H."/>
            <person name="Fukui M."/>
        </authorList>
    </citation>
    <scope>NUCLEOTIDE SEQUENCE [LARGE SCALE GENOMIC DNA]</scope>
    <source>
        <strain evidence="10">skLN1</strain>
    </source>
</reference>
<dbReference type="PANTHER" id="PTHR32481">
    <property type="entry name" value="AMINOPEPTIDASE"/>
    <property type="match status" value="1"/>
</dbReference>
<comment type="caution">
    <text evidence="9">The sequence shown here is derived from an EMBL/GenBank/DDBJ whole genome shotgun (WGS) entry which is preliminary data.</text>
</comment>
<keyword evidence="10" id="KW-1185">Reference proteome</keyword>
<comment type="cofactor">
    <cofactor evidence="8">
        <name>a divalent metal cation</name>
        <dbReference type="ChEBI" id="CHEBI:60240"/>
    </cofactor>
    <text evidence="8">Binds 2 divalent metal cations per subunit.</text>
</comment>
<dbReference type="OrthoDB" id="9772053at2"/>
<keyword evidence="5" id="KW-0378">Hydrolase</keyword>
<dbReference type="CDD" id="cd05656">
    <property type="entry name" value="M42_Frv"/>
    <property type="match status" value="1"/>
</dbReference>
<dbReference type="AlphaFoldDB" id="A0A292YMW6"/>
<accession>A0A292YMW6</accession>
<dbReference type="Pfam" id="PF05343">
    <property type="entry name" value="Peptidase_M42"/>
    <property type="match status" value="1"/>
</dbReference>
<evidence type="ECO:0000256" key="6">
    <source>
        <dbReference type="PIRNR" id="PIRNR001123"/>
    </source>
</evidence>
<evidence type="ECO:0000256" key="7">
    <source>
        <dbReference type="PIRSR" id="PIRSR001123-1"/>
    </source>
</evidence>
<dbReference type="Gene3D" id="3.40.630.10">
    <property type="entry name" value="Zn peptidases"/>
    <property type="match status" value="1"/>
</dbReference>
<dbReference type="PIRSF" id="PIRSF001123">
    <property type="entry name" value="PepA_GA"/>
    <property type="match status" value="1"/>
</dbReference>
<keyword evidence="4 8" id="KW-0479">Metal-binding</keyword>
<dbReference type="GO" id="GO:0046872">
    <property type="term" value="F:metal ion binding"/>
    <property type="evidence" value="ECO:0007669"/>
    <property type="project" value="UniProtKB-UniRule"/>
</dbReference>
<sequence length="342" mass="37225">MLLKRLTEAMGPSGFEDEIRRVIFDEVQAYADRVYTDPLGSLIVEKKGTGPGPKVMLCAHMDEVSLMIVQIEENGLLKFRPIGGIDPRILLAKPVRIGKDKIFGVIGSKAIHLQTQSEREKPVSMDQMYIDIGAKTKEEAEKVVRPGDCAVFATEYKEIGSRCAKSKSFDDRVGCAVLIETLKKQFDIPLAFAFTVQEEIGLRGAGPVAYRVNPDMAVVVEGTICFDVVGAPGHGRGTVMGAGPALSVIDSTTIANREMLTHMIQVAEAEQVPYQLRRVSGGGNDAGRIHNVRGGVMTAVVSVPTRYIHAPSQIISLDDYENTIRLIEAFLRSVEKGGLQAQ</sequence>
<feature type="binding site" evidence="8">
    <location>
        <position position="221"/>
    </location>
    <ligand>
        <name>Zn(2+)</name>
        <dbReference type="ChEBI" id="CHEBI:29105"/>
        <label>1</label>
    </ligand>
</feature>
<feature type="binding site" evidence="8">
    <location>
        <position position="60"/>
    </location>
    <ligand>
        <name>Zn(2+)</name>
        <dbReference type="ChEBI" id="CHEBI:29105"/>
        <label>1</label>
    </ligand>
</feature>
<keyword evidence="2" id="KW-0031">Aminopeptidase</keyword>
<feature type="binding site" evidence="8">
    <location>
        <position position="199"/>
    </location>
    <ligand>
        <name>Zn(2+)</name>
        <dbReference type="ChEBI" id="CHEBI:29105"/>
        <label>2</label>
    </ligand>
</feature>
<evidence type="ECO:0000256" key="8">
    <source>
        <dbReference type="PIRSR" id="PIRSR001123-2"/>
    </source>
</evidence>